<evidence type="ECO:0000313" key="2">
    <source>
        <dbReference type="EMBL" id="RLN41037.1"/>
    </source>
</evidence>
<evidence type="ECO:0000313" key="3">
    <source>
        <dbReference type="Proteomes" id="UP000275267"/>
    </source>
</evidence>
<dbReference type="EMBL" id="PQIB02000001">
    <property type="protein sequence ID" value="RLN41037.1"/>
    <property type="molecule type" value="Genomic_DNA"/>
</dbReference>
<keyword evidence="3" id="KW-1185">Reference proteome</keyword>
<name>A0A3L6TL91_PANMI</name>
<proteinExistence type="predicted"/>
<dbReference type="Proteomes" id="UP000275267">
    <property type="component" value="Unassembled WGS sequence"/>
</dbReference>
<sequence length="501" mass="54175">MMLLPDKDGGDDNAAGRGFRVAVAQVEEGVAVGAVYSSGTGAWANHVTAPAPVSSRVLWKEKPGAVVGDTVYWLLNDDRVLSLELGAGSQQVLAVLEPAAGNVPSVYAQNAQLMTAPGGMKLGLAGVSASALRLWTWMPLRTVLLDTLLPEPRRRHDEPALVACARIVGVDEDGAVVFLRRPHKAIKSEFYSALEKDLDELLEVGDKDATACREAPIFDDYVSDSDPEAEPYLGGKGLVITSTPEGRFVYWKGMKPSELLGDDKRLVAHLDSLPFQEGRPLGEITPSGTVLVDYSSDDPSTHRHVFMAESDEYSDRHRNERPEQISENEHTADAANESAYDREARRLRNRKPAQDVGFNTPAANIAGITAVLAGNPDLQVQTAVRMAQGALLQINQQNPMPSVSRGRGEGEGESQVSRTPGGHPRRQAAPSNNQQGSSGPQGSRPATHAPHPEGFVHNYRRSALEKLPTGDLRDKINMGRDARFIINNRRKERAGAEGNTT</sequence>
<protein>
    <submittedName>
        <fullName evidence="2">Uncharacterized protein</fullName>
    </submittedName>
</protein>
<accession>A0A3L6TL91</accession>
<feature type="region of interest" description="Disordered" evidence="1">
    <location>
        <begin position="395"/>
        <end position="454"/>
    </location>
</feature>
<reference evidence="3" key="1">
    <citation type="journal article" date="2019" name="Nat. Commun.">
        <title>The genome of broomcorn millet.</title>
        <authorList>
            <person name="Zou C."/>
            <person name="Miki D."/>
            <person name="Li D."/>
            <person name="Tang Q."/>
            <person name="Xiao L."/>
            <person name="Rajput S."/>
            <person name="Deng P."/>
            <person name="Jia W."/>
            <person name="Huang R."/>
            <person name="Zhang M."/>
            <person name="Sun Y."/>
            <person name="Hu J."/>
            <person name="Fu X."/>
            <person name="Schnable P.S."/>
            <person name="Li F."/>
            <person name="Zhang H."/>
            <person name="Feng B."/>
            <person name="Zhu X."/>
            <person name="Liu R."/>
            <person name="Schnable J.C."/>
            <person name="Zhu J.-K."/>
            <person name="Zhang H."/>
        </authorList>
    </citation>
    <scope>NUCLEOTIDE SEQUENCE [LARGE SCALE GENOMIC DNA]</scope>
</reference>
<comment type="caution">
    <text evidence="2">The sequence shown here is derived from an EMBL/GenBank/DDBJ whole genome shotgun (WGS) entry which is preliminary data.</text>
</comment>
<feature type="region of interest" description="Disordered" evidence="1">
    <location>
        <begin position="311"/>
        <end position="339"/>
    </location>
</feature>
<gene>
    <name evidence="2" type="ORF">C2845_PM01G20280</name>
</gene>
<organism evidence="2 3">
    <name type="scientific">Panicum miliaceum</name>
    <name type="common">Proso millet</name>
    <name type="synonym">Broomcorn millet</name>
    <dbReference type="NCBI Taxonomy" id="4540"/>
    <lineage>
        <taxon>Eukaryota</taxon>
        <taxon>Viridiplantae</taxon>
        <taxon>Streptophyta</taxon>
        <taxon>Embryophyta</taxon>
        <taxon>Tracheophyta</taxon>
        <taxon>Spermatophyta</taxon>
        <taxon>Magnoliopsida</taxon>
        <taxon>Liliopsida</taxon>
        <taxon>Poales</taxon>
        <taxon>Poaceae</taxon>
        <taxon>PACMAD clade</taxon>
        <taxon>Panicoideae</taxon>
        <taxon>Panicodae</taxon>
        <taxon>Paniceae</taxon>
        <taxon>Panicinae</taxon>
        <taxon>Panicum</taxon>
        <taxon>Panicum sect. Panicum</taxon>
    </lineage>
</organism>
<dbReference type="PANTHER" id="PTHR33186">
    <property type="entry name" value="OS10G0136150 PROTEIN-RELATED"/>
    <property type="match status" value="1"/>
</dbReference>
<dbReference type="AlphaFoldDB" id="A0A3L6TL91"/>
<feature type="compositionally biased region" description="Basic and acidic residues" evidence="1">
    <location>
        <begin position="313"/>
        <end position="332"/>
    </location>
</feature>
<feature type="compositionally biased region" description="Polar residues" evidence="1">
    <location>
        <begin position="429"/>
        <end position="441"/>
    </location>
</feature>
<evidence type="ECO:0000256" key="1">
    <source>
        <dbReference type="SAM" id="MobiDB-lite"/>
    </source>
</evidence>